<reference evidence="1 2" key="1">
    <citation type="journal article" date="2016" name="Mol. Biol. Evol.">
        <title>Comparative Genomics of Early-Diverging Mushroom-Forming Fungi Provides Insights into the Origins of Lignocellulose Decay Capabilities.</title>
        <authorList>
            <person name="Nagy L.G."/>
            <person name="Riley R."/>
            <person name="Tritt A."/>
            <person name="Adam C."/>
            <person name="Daum C."/>
            <person name="Floudas D."/>
            <person name="Sun H."/>
            <person name="Yadav J.S."/>
            <person name="Pangilinan J."/>
            <person name="Larsson K.H."/>
            <person name="Matsuura K."/>
            <person name="Barry K."/>
            <person name="Labutti K."/>
            <person name="Kuo R."/>
            <person name="Ohm R.A."/>
            <person name="Bhattacharya S.S."/>
            <person name="Shirouzu T."/>
            <person name="Yoshinaga Y."/>
            <person name="Martin F.M."/>
            <person name="Grigoriev I.V."/>
            <person name="Hibbett D.S."/>
        </authorList>
    </citation>
    <scope>NUCLEOTIDE SEQUENCE [LARGE SCALE GENOMIC DNA]</scope>
    <source>
        <strain evidence="1 2">HHB12733</strain>
    </source>
</reference>
<evidence type="ECO:0000313" key="1">
    <source>
        <dbReference type="EMBL" id="KZT52251.1"/>
    </source>
</evidence>
<dbReference type="EMBL" id="KV424073">
    <property type="protein sequence ID" value="KZT52251.1"/>
    <property type="molecule type" value="Genomic_DNA"/>
</dbReference>
<dbReference type="AlphaFoldDB" id="A0A165D7Q9"/>
<keyword evidence="2" id="KW-1185">Reference proteome</keyword>
<dbReference type="InParanoid" id="A0A165D7Q9"/>
<dbReference type="Gene3D" id="3.30.70.240">
    <property type="match status" value="1"/>
</dbReference>
<organism evidence="1 2">
    <name type="scientific">Calocera cornea HHB12733</name>
    <dbReference type="NCBI Taxonomy" id="1353952"/>
    <lineage>
        <taxon>Eukaryota</taxon>
        <taxon>Fungi</taxon>
        <taxon>Dikarya</taxon>
        <taxon>Basidiomycota</taxon>
        <taxon>Agaricomycotina</taxon>
        <taxon>Dacrymycetes</taxon>
        <taxon>Dacrymycetales</taxon>
        <taxon>Dacrymycetaceae</taxon>
        <taxon>Calocera</taxon>
    </lineage>
</organism>
<dbReference type="Proteomes" id="UP000076842">
    <property type="component" value="Unassembled WGS sequence"/>
</dbReference>
<name>A0A165D7Q9_9BASI</name>
<evidence type="ECO:0000313" key="2">
    <source>
        <dbReference type="Proteomes" id="UP000076842"/>
    </source>
</evidence>
<protein>
    <submittedName>
        <fullName evidence="1">Uncharacterized protein</fullName>
    </submittedName>
</protein>
<gene>
    <name evidence="1" type="ORF">CALCODRAFT_487295</name>
</gene>
<proteinExistence type="predicted"/>
<sequence>MALPAMGHPLWLLQLPYSRYGIAYDFHTRSLKSAPPDGYGMTSTRGWYGAIINCMGEYNFERDQKSMYAADCGPVLFYTVLRSMCFVEPAGCFSACIQDVLVYMMPLDEMYLTQAFRIGGAECPRPFGPMPLHLDRSHMGVPPQGPPPHPRFTARIHVMRAIDWVV</sequence>
<accession>A0A165D7Q9</accession>